<feature type="non-terminal residue" evidence="4">
    <location>
        <position position="325"/>
    </location>
</feature>
<feature type="region of interest" description="Disordered" evidence="1">
    <location>
        <begin position="282"/>
        <end position="325"/>
    </location>
</feature>
<feature type="domain" description="SseB protein N-terminal" evidence="2">
    <location>
        <begin position="172"/>
        <end position="279"/>
    </location>
</feature>
<gene>
    <name evidence="4" type="ORF">G3I70_21615</name>
</gene>
<dbReference type="Pfam" id="PF07179">
    <property type="entry name" value="SseB"/>
    <property type="match status" value="1"/>
</dbReference>
<accession>A0A6L9QHT0</accession>
<organism evidence="4 5">
    <name type="scientific">Actinomadura bangladeshensis</name>
    <dbReference type="NCBI Taxonomy" id="453573"/>
    <lineage>
        <taxon>Bacteria</taxon>
        <taxon>Bacillati</taxon>
        <taxon>Actinomycetota</taxon>
        <taxon>Actinomycetes</taxon>
        <taxon>Streptosporangiales</taxon>
        <taxon>Thermomonosporaceae</taxon>
        <taxon>Actinomadura</taxon>
    </lineage>
</organism>
<comment type="caution">
    <text evidence="4">The sequence shown here is derived from an EMBL/GenBank/DDBJ whole genome shotgun (WGS) entry which is preliminary data.</text>
</comment>
<dbReference type="EMBL" id="JAAGLI010000556">
    <property type="protein sequence ID" value="NEA25061.1"/>
    <property type="molecule type" value="Genomic_DNA"/>
</dbReference>
<evidence type="ECO:0000256" key="1">
    <source>
        <dbReference type="SAM" id="MobiDB-lite"/>
    </source>
</evidence>
<dbReference type="AlphaFoldDB" id="A0A6L9QHT0"/>
<feature type="domain" description="TY-Chap N-terminal" evidence="3">
    <location>
        <begin position="1"/>
        <end position="125"/>
    </location>
</feature>
<protein>
    <submittedName>
        <fullName evidence="4">SseB family protein</fullName>
    </submittedName>
</protein>
<dbReference type="InterPro" id="IPR009839">
    <property type="entry name" value="SseB_N"/>
</dbReference>
<name>A0A6L9QHT0_9ACTN</name>
<evidence type="ECO:0000313" key="5">
    <source>
        <dbReference type="Proteomes" id="UP000475532"/>
    </source>
</evidence>
<dbReference type="Pfam" id="PF22552">
    <property type="entry name" value="TY-Chap3"/>
    <property type="match status" value="1"/>
</dbReference>
<evidence type="ECO:0000259" key="3">
    <source>
        <dbReference type="Pfam" id="PF22552"/>
    </source>
</evidence>
<proteinExistence type="predicted"/>
<reference evidence="4 5" key="1">
    <citation type="submission" date="2020-01" db="EMBL/GenBank/DDBJ databases">
        <title>Insect and environment-associated Actinomycetes.</title>
        <authorList>
            <person name="Currrie C."/>
            <person name="Chevrette M."/>
            <person name="Carlson C."/>
            <person name="Stubbendieck R."/>
            <person name="Wendt-Pienkowski E."/>
        </authorList>
    </citation>
    <scope>NUCLEOTIDE SEQUENCE [LARGE SCALE GENOMIC DNA]</scope>
    <source>
        <strain evidence="4 5">SID10258</strain>
    </source>
</reference>
<dbReference type="RefSeq" id="WP_163058678.1">
    <property type="nucleotide sequence ID" value="NZ_JAAGLI010000556.1"/>
</dbReference>
<evidence type="ECO:0000313" key="4">
    <source>
        <dbReference type="EMBL" id="NEA25061.1"/>
    </source>
</evidence>
<dbReference type="Proteomes" id="UP000475532">
    <property type="component" value="Unassembled WGS sequence"/>
</dbReference>
<evidence type="ECO:0000259" key="2">
    <source>
        <dbReference type="Pfam" id="PF07179"/>
    </source>
</evidence>
<dbReference type="InterPro" id="IPR054344">
    <property type="entry name" value="TY-Chap_N"/>
</dbReference>
<sequence>MDWNDFSKRLTLELSRLPVKSFLIVQGPSGLPYVQAMRSEGVLDAESVGSAFLPRPLAPRQERRLRTLGWEPPDEEERKNWWDRFTWRDRGGRATSEYLEACAMLAGQMVGAFRDVYGIESPLELVYQASKAGPDGGPLALPGLGIPLAVPEDERRSAANAARAARPSGTALETALTDARESGDQHGYLEILARATLYLPSPGEPTAAGHQFATAQFGDGTFVLAFTSPEAMDRSLQGQAVHHREASLPELARHWPHPEWQLAVNPGLPSACYLDAKALLEPEEPRKRATPTPPVPTDVHVAGPSTRTRTRGVKPPRGGAGRQAP</sequence>